<dbReference type="OrthoDB" id="9813334at2"/>
<protein>
    <recommendedName>
        <fullName evidence="4">Large ribosomal subunit protein bL21</fullName>
    </recommendedName>
</protein>
<reference evidence="6 7" key="1">
    <citation type="submission" date="2019-08" db="EMBL/GenBank/DDBJ databases">
        <title>Highly reduced genomes of protist endosymbionts show evolutionary convergence.</title>
        <authorList>
            <person name="George E."/>
            <person name="Husnik F."/>
            <person name="Tashyreva D."/>
            <person name="Prokopchuk G."/>
            <person name="Horak A."/>
            <person name="Kwong W.K."/>
            <person name="Lukes J."/>
            <person name="Keeling P.J."/>
        </authorList>
    </citation>
    <scope>NUCLEOTIDE SEQUENCE [LARGE SCALE GENOMIC DNA]</scope>
    <source>
        <strain evidence="6">1604LC</strain>
    </source>
</reference>
<gene>
    <name evidence="4 6" type="primary">rplU</name>
    <name evidence="6" type="ORF">FZC34_00665</name>
</gene>
<name>A0A5C0UGL1_9PROT</name>
<sequence length="97" mass="10942">MLSAVVQSGGHQYIVSEGSFIKHATLDSDIGSSIELNNLGCLGKNDQACVVKAEVIKHGRDKKVIIFKKIRRHNHRKFNTHRQGYTLLRVTKIETKE</sequence>
<evidence type="ECO:0000256" key="5">
    <source>
        <dbReference type="RuleBase" id="RU000562"/>
    </source>
</evidence>
<dbReference type="GO" id="GO:0006412">
    <property type="term" value="P:translation"/>
    <property type="evidence" value="ECO:0007669"/>
    <property type="project" value="UniProtKB-UniRule"/>
</dbReference>
<comment type="similarity">
    <text evidence="1 4 5">Belongs to the bacterial ribosomal protein bL21 family.</text>
</comment>
<dbReference type="NCBIfam" id="TIGR00061">
    <property type="entry name" value="L21"/>
    <property type="match status" value="1"/>
</dbReference>
<keyword evidence="4 5" id="KW-0699">rRNA-binding</keyword>
<dbReference type="InterPro" id="IPR028909">
    <property type="entry name" value="bL21-like"/>
</dbReference>
<dbReference type="InterPro" id="IPR001787">
    <property type="entry name" value="Ribosomal_bL21"/>
</dbReference>
<dbReference type="KEGG" id="cpri:FZC34_00665"/>
<evidence type="ECO:0000256" key="3">
    <source>
        <dbReference type="ARBA" id="ARBA00023274"/>
    </source>
</evidence>
<dbReference type="EMBL" id="CP043316">
    <property type="protein sequence ID" value="QEK38432.1"/>
    <property type="molecule type" value="Genomic_DNA"/>
</dbReference>
<dbReference type="InterPro" id="IPR036164">
    <property type="entry name" value="bL21-like_sf"/>
</dbReference>
<dbReference type="Proteomes" id="UP000325004">
    <property type="component" value="Chromosome"/>
</dbReference>
<dbReference type="Pfam" id="PF00829">
    <property type="entry name" value="Ribosomal_L21p"/>
    <property type="match status" value="1"/>
</dbReference>
<dbReference type="SUPFAM" id="SSF141091">
    <property type="entry name" value="L21p-like"/>
    <property type="match status" value="1"/>
</dbReference>
<evidence type="ECO:0000256" key="4">
    <source>
        <dbReference type="HAMAP-Rule" id="MF_01363"/>
    </source>
</evidence>
<dbReference type="GO" id="GO:1990904">
    <property type="term" value="C:ribonucleoprotein complex"/>
    <property type="evidence" value="ECO:0007669"/>
    <property type="project" value="UniProtKB-KW"/>
</dbReference>
<organism evidence="6 7">
    <name type="scientific">Candidatus Cytomitobacter primus</name>
    <dbReference type="NCBI Taxonomy" id="2066024"/>
    <lineage>
        <taxon>Bacteria</taxon>
        <taxon>Pseudomonadati</taxon>
        <taxon>Pseudomonadota</taxon>
        <taxon>Alphaproteobacteria</taxon>
        <taxon>Holosporales</taxon>
        <taxon>Holosporaceae</taxon>
        <taxon>Candidatus Cytomitobacter</taxon>
    </lineage>
</organism>
<evidence type="ECO:0000256" key="2">
    <source>
        <dbReference type="ARBA" id="ARBA00022980"/>
    </source>
</evidence>
<dbReference type="GO" id="GO:0019843">
    <property type="term" value="F:rRNA binding"/>
    <property type="evidence" value="ECO:0007669"/>
    <property type="project" value="UniProtKB-UniRule"/>
</dbReference>
<dbReference type="PANTHER" id="PTHR21349:SF0">
    <property type="entry name" value="LARGE RIBOSOMAL SUBUNIT PROTEIN BL21M"/>
    <property type="match status" value="1"/>
</dbReference>
<comment type="subunit">
    <text evidence="4">Part of the 50S ribosomal subunit. Contacts protein L20.</text>
</comment>
<dbReference type="PANTHER" id="PTHR21349">
    <property type="entry name" value="50S RIBOSOMAL PROTEIN L21"/>
    <property type="match status" value="1"/>
</dbReference>
<dbReference type="AlphaFoldDB" id="A0A5C0UGL1"/>
<dbReference type="GO" id="GO:0005737">
    <property type="term" value="C:cytoplasm"/>
    <property type="evidence" value="ECO:0007669"/>
    <property type="project" value="UniProtKB-ARBA"/>
</dbReference>
<dbReference type="GO" id="GO:0005840">
    <property type="term" value="C:ribosome"/>
    <property type="evidence" value="ECO:0007669"/>
    <property type="project" value="UniProtKB-KW"/>
</dbReference>
<dbReference type="GO" id="GO:0003735">
    <property type="term" value="F:structural constituent of ribosome"/>
    <property type="evidence" value="ECO:0007669"/>
    <property type="project" value="InterPro"/>
</dbReference>
<keyword evidence="7" id="KW-1185">Reference proteome</keyword>
<keyword evidence="2 4" id="KW-0689">Ribosomal protein</keyword>
<dbReference type="RefSeq" id="WP_148971548.1">
    <property type="nucleotide sequence ID" value="NZ_CP043316.1"/>
</dbReference>
<dbReference type="HAMAP" id="MF_01363">
    <property type="entry name" value="Ribosomal_bL21"/>
    <property type="match status" value="1"/>
</dbReference>
<accession>A0A5C0UGL1</accession>
<keyword evidence="3 4" id="KW-0687">Ribonucleoprotein</keyword>
<evidence type="ECO:0000313" key="7">
    <source>
        <dbReference type="Proteomes" id="UP000325004"/>
    </source>
</evidence>
<evidence type="ECO:0000313" key="6">
    <source>
        <dbReference type="EMBL" id="QEK38432.1"/>
    </source>
</evidence>
<evidence type="ECO:0000256" key="1">
    <source>
        <dbReference type="ARBA" id="ARBA00008563"/>
    </source>
</evidence>
<comment type="function">
    <text evidence="4 5">This protein binds to 23S rRNA in the presence of protein L20.</text>
</comment>
<proteinExistence type="inferred from homology"/>
<keyword evidence="4 5" id="KW-0694">RNA-binding</keyword>